<keyword evidence="3" id="KW-1185">Reference proteome</keyword>
<gene>
    <name evidence="2" type="ORF">PAXINDRAFT_99882</name>
</gene>
<name>A0A0C9TX33_PAXIN</name>
<keyword evidence="1" id="KW-1133">Transmembrane helix</keyword>
<feature type="transmembrane region" description="Helical" evidence="1">
    <location>
        <begin position="59"/>
        <end position="76"/>
    </location>
</feature>
<evidence type="ECO:0000313" key="3">
    <source>
        <dbReference type="Proteomes" id="UP000053647"/>
    </source>
</evidence>
<dbReference type="Proteomes" id="UP000053647">
    <property type="component" value="Unassembled WGS sequence"/>
</dbReference>
<accession>A0A0C9TX33</accession>
<reference evidence="2 3" key="1">
    <citation type="submission" date="2014-06" db="EMBL/GenBank/DDBJ databases">
        <authorList>
            <consortium name="DOE Joint Genome Institute"/>
            <person name="Kuo A."/>
            <person name="Kohler A."/>
            <person name="Nagy L.G."/>
            <person name="Floudas D."/>
            <person name="Copeland A."/>
            <person name="Barry K.W."/>
            <person name="Cichocki N."/>
            <person name="Veneault-Fourrey C."/>
            <person name="LaButti K."/>
            <person name="Lindquist E.A."/>
            <person name="Lipzen A."/>
            <person name="Lundell T."/>
            <person name="Morin E."/>
            <person name="Murat C."/>
            <person name="Sun H."/>
            <person name="Tunlid A."/>
            <person name="Henrissat B."/>
            <person name="Grigoriev I.V."/>
            <person name="Hibbett D.S."/>
            <person name="Martin F."/>
            <person name="Nordberg H.P."/>
            <person name="Cantor M.N."/>
            <person name="Hua S.X."/>
        </authorList>
    </citation>
    <scope>NUCLEOTIDE SEQUENCE [LARGE SCALE GENOMIC DNA]</scope>
    <source>
        <strain evidence="2 3">ATCC 200175</strain>
    </source>
</reference>
<reference evidence="3" key="2">
    <citation type="submission" date="2015-01" db="EMBL/GenBank/DDBJ databases">
        <title>Evolutionary Origins and Diversification of the Mycorrhizal Mutualists.</title>
        <authorList>
            <consortium name="DOE Joint Genome Institute"/>
            <consortium name="Mycorrhizal Genomics Consortium"/>
            <person name="Kohler A."/>
            <person name="Kuo A."/>
            <person name="Nagy L.G."/>
            <person name="Floudas D."/>
            <person name="Copeland A."/>
            <person name="Barry K.W."/>
            <person name="Cichocki N."/>
            <person name="Veneault-Fourrey C."/>
            <person name="LaButti K."/>
            <person name="Lindquist E.A."/>
            <person name="Lipzen A."/>
            <person name="Lundell T."/>
            <person name="Morin E."/>
            <person name="Murat C."/>
            <person name="Riley R."/>
            <person name="Ohm R."/>
            <person name="Sun H."/>
            <person name="Tunlid A."/>
            <person name="Henrissat B."/>
            <person name="Grigoriev I.V."/>
            <person name="Hibbett D.S."/>
            <person name="Martin F."/>
        </authorList>
    </citation>
    <scope>NUCLEOTIDE SEQUENCE [LARGE SCALE GENOMIC DNA]</scope>
    <source>
        <strain evidence="3">ATCC 200175</strain>
    </source>
</reference>
<sequence>MIIISSSGYVLVGNGSYLTGLEQTRKLGLPSCSTSPKQTPLQVYAIDSKLTFLRLDHQHRGLGGILIPVVSGYIFYKRKQYRRLNTDPGPRPMVFKSDPSGHAR</sequence>
<keyword evidence="1" id="KW-0812">Transmembrane</keyword>
<dbReference type="HOGENOM" id="CLU_2250909_0_0_1"/>
<dbReference type="EMBL" id="KN819340">
    <property type="protein sequence ID" value="KIJ14833.1"/>
    <property type="molecule type" value="Genomic_DNA"/>
</dbReference>
<keyword evidence="1" id="KW-0472">Membrane</keyword>
<protein>
    <submittedName>
        <fullName evidence="2">Uncharacterized protein</fullName>
    </submittedName>
</protein>
<dbReference type="OrthoDB" id="2796893at2759"/>
<evidence type="ECO:0000256" key="1">
    <source>
        <dbReference type="SAM" id="Phobius"/>
    </source>
</evidence>
<evidence type="ECO:0000313" key="2">
    <source>
        <dbReference type="EMBL" id="KIJ14833.1"/>
    </source>
</evidence>
<proteinExistence type="predicted"/>
<dbReference type="AlphaFoldDB" id="A0A0C9TX33"/>
<organism evidence="2 3">
    <name type="scientific">Paxillus involutus ATCC 200175</name>
    <dbReference type="NCBI Taxonomy" id="664439"/>
    <lineage>
        <taxon>Eukaryota</taxon>
        <taxon>Fungi</taxon>
        <taxon>Dikarya</taxon>
        <taxon>Basidiomycota</taxon>
        <taxon>Agaricomycotina</taxon>
        <taxon>Agaricomycetes</taxon>
        <taxon>Agaricomycetidae</taxon>
        <taxon>Boletales</taxon>
        <taxon>Paxilineae</taxon>
        <taxon>Paxillaceae</taxon>
        <taxon>Paxillus</taxon>
    </lineage>
</organism>